<dbReference type="AlphaFoldDB" id="K5WI57"/>
<keyword evidence="2" id="KW-0472">Membrane</keyword>
<keyword evidence="2" id="KW-1133">Transmembrane helix</keyword>
<sequence>MQQQQPPPPLSPWTHFAIFTGVLAPVALFPYLAVRRHLISLHRKVSEVSQTNAALQRDLKAALLESSIRREEHDRLVTALSEVRREFDRFRAEQSAKELQRARGEERTRSQIDELAAEHKRTRVNLATLRDLSPSLADIAAFMQEVEVQQGYVSRKNDGRGIERIRQFAYRLGSILTSDVEAETPAQDEVAPSSTTSFTPPGRTPKKEKKAKQPSEGETV</sequence>
<reference evidence="3 4" key="1">
    <citation type="journal article" date="2012" name="BMC Genomics">
        <title>Comparative genomics of the white-rot fungi, Phanerochaete carnosa and P. chrysosporium, to elucidate the genetic basis of the distinct wood types they colonize.</title>
        <authorList>
            <person name="Suzuki H."/>
            <person name="MacDonald J."/>
            <person name="Syed K."/>
            <person name="Salamov A."/>
            <person name="Hori C."/>
            <person name="Aerts A."/>
            <person name="Henrissat B."/>
            <person name="Wiebenga A."/>
            <person name="vanKuyk P.A."/>
            <person name="Barry K."/>
            <person name="Lindquist E."/>
            <person name="LaButti K."/>
            <person name="Lapidus A."/>
            <person name="Lucas S."/>
            <person name="Coutinho P."/>
            <person name="Gong Y."/>
            <person name="Samejima M."/>
            <person name="Mahadevan R."/>
            <person name="Abou-Zaid M."/>
            <person name="de Vries R.P."/>
            <person name="Igarashi K."/>
            <person name="Yadav J.S."/>
            <person name="Grigoriev I.V."/>
            <person name="Master E.R."/>
        </authorList>
    </citation>
    <scope>NUCLEOTIDE SEQUENCE [LARGE SCALE GENOMIC DNA]</scope>
    <source>
        <strain evidence="3 4">HHB-10118-sp</strain>
    </source>
</reference>
<dbReference type="InParanoid" id="K5WI57"/>
<evidence type="ECO:0000256" key="2">
    <source>
        <dbReference type="SAM" id="Phobius"/>
    </source>
</evidence>
<feature type="compositionally biased region" description="Basic and acidic residues" evidence="1">
    <location>
        <begin position="211"/>
        <end position="220"/>
    </location>
</feature>
<keyword evidence="4" id="KW-1185">Reference proteome</keyword>
<evidence type="ECO:0000256" key="1">
    <source>
        <dbReference type="SAM" id="MobiDB-lite"/>
    </source>
</evidence>
<organism evidence="3 4">
    <name type="scientific">Phanerochaete carnosa (strain HHB-10118-sp)</name>
    <name type="common">White-rot fungus</name>
    <name type="synonym">Peniophora carnosa</name>
    <dbReference type="NCBI Taxonomy" id="650164"/>
    <lineage>
        <taxon>Eukaryota</taxon>
        <taxon>Fungi</taxon>
        <taxon>Dikarya</taxon>
        <taxon>Basidiomycota</taxon>
        <taxon>Agaricomycotina</taxon>
        <taxon>Agaricomycetes</taxon>
        <taxon>Polyporales</taxon>
        <taxon>Phanerochaetaceae</taxon>
        <taxon>Phanerochaete</taxon>
    </lineage>
</organism>
<dbReference type="Proteomes" id="UP000008370">
    <property type="component" value="Unassembled WGS sequence"/>
</dbReference>
<name>K5WI57_PHACS</name>
<accession>K5WI57</accession>
<protein>
    <submittedName>
        <fullName evidence="3">Uncharacterized protein</fullName>
    </submittedName>
</protein>
<evidence type="ECO:0000313" key="3">
    <source>
        <dbReference type="EMBL" id="EKM59050.1"/>
    </source>
</evidence>
<dbReference type="EMBL" id="JH930469">
    <property type="protein sequence ID" value="EKM59050.1"/>
    <property type="molecule type" value="Genomic_DNA"/>
</dbReference>
<dbReference type="GeneID" id="18914606"/>
<keyword evidence="2" id="KW-0812">Transmembrane</keyword>
<dbReference type="HOGENOM" id="CLU_099528_1_0_1"/>
<feature type="transmembrane region" description="Helical" evidence="2">
    <location>
        <begin position="12"/>
        <end position="34"/>
    </location>
</feature>
<feature type="region of interest" description="Disordered" evidence="1">
    <location>
        <begin position="182"/>
        <end position="220"/>
    </location>
</feature>
<dbReference type="KEGG" id="pco:PHACADRAFT_249225"/>
<proteinExistence type="predicted"/>
<evidence type="ECO:0000313" key="4">
    <source>
        <dbReference type="Proteomes" id="UP000008370"/>
    </source>
</evidence>
<gene>
    <name evidence="3" type="ORF">PHACADRAFT_249225</name>
</gene>
<dbReference type="OrthoDB" id="3232130at2759"/>
<dbReference type="RefSeq" id="XP_007391628.1">
    <property type="nucleotide sequence ID" value="XM_007391566.1"/>
</dbReference>